<dbReference type="OrthoDB" id="9868381at2"/>
<name>A0A6H9WU25_9MICO</name>
<organism evidence="1 2">
    <name type="scientific">Pseudoclavibacter endophyticus</name>
    <dbReference type="NCBI Taxonomy" id="1778590"/>
    <lineage>
        <taxon>Bacteria</taxon>
        <taxon>Bacillati</taxon>
        <taxon>Actinomycetota</taxon>
        <taxon>Actinomycetes</taxon>
        <taxon>Micrococcales</taxon>
        <taxon>Microbacteriaceae</taxon>
        <taxon>Pseudoclavibacter</taxon>
    </lineage>
</organism>
<sequence length="208" mass="22009">MTPQRRPPSATGPGPSRRIARTAAALGLTTLLATVLAACSPLSSEEIPAEPTEPWVCDGVSRQTIDLILGEGYTVTQLGEWTDLEADPFTCEVNGIHGHVVVDVTQRPHATAADEGAQRLEAWRGDGGVQLENPLGVTGEGYLIGSPGDLVTAGWVCARRTVEVRLDTVWLDGTRDQQADASALLLQLLPYVCGNEIVPGVDYAPGDD</sequence>
<dbReference type="Proteomes" id="UP000431744">
    <property type="component" value="Unassembled WGS sequence"/>
</dbReference>
<accession>A0A6H9WU25</accession>
<dbReference type="EMBL" id="WBJY01000001">
    <property type="protein sequence ID" value="KAB1650175.1"/>
    <property type="molecule type" value="Genomic_DNA"/>
</dbReference>
<comment type="caution">
    <text evidence="1">The sequence shown here is derived from an EMBL/GenBank/DDBJ whole genome shotgun (WGS) entry which is preliminary data.</text>
</comment>
<evidence type="ECO:0008006" key="3">
    <source>
        <dbReference type="Google" id="ProtNLM"/>
    </source>
</evidence>
<dbReference type="AlphaFoldDB" id="A0A6H9WU25"/>
<dbReference type="RefSeq" id="WP_158028759.1">
    <property type="nucleotide sequence ID" value="NZ_BMHG01000001.1"/>
</dbReference>
<evidence type="ECO:0000313" key="1">
    <source>
        <dbReference type="EMBL" id="KAB1650175.1"/>
    </source>
</evidence>
<proteinExistence type="predicted"/>
<gene>
    <name evidence="1" type="ORF">F8O04_08245</name>
</gene>
<evidence type="ECO:0000313" key="2">
    <source>
        <dbReference type="Proteomes" id="UP000431744"/>
    </source>
</evidence>
<keyword evidence="2" id="KW-1185">Reference proteome</keyword>
<protein>
    <recommendedName>
        <fullName evidence="3">DUF3558 domain-containing protein</fullName>
    </recommendedName>
</protein>
<reference evidence="1 2" key="1">
    <citation type="submission" date="2019-09" db="EMBL/GenBank/DDBJ databases">
        <title>Phylogeny of genus Pseudoclavibacter and closely related genus.</title>
        <authorList>
            <person name="Li Y."/>
        </authorList>
    </citation>
    <scope>NUCLEOTIDE SEQUENCE [LARGE SCALE GENOMIC DNA]</scope>
    <source>
        <strain evidence="1 2">EGI 60007</strain>
    </source>
</reference>